<organism evidence="1 2">
    <name type="scientific">Strix occidentalis caurina</name>
    <name type="common">northern spotted owl</name>
    <dbReference type="NCBI Taxonomy" id="311401"/>
    <lineage>
        <taxon>Eukaryota</taxon>
        <taxon>Metazoa</taxon>
        <taxon>Chordata</taxon>
        <taxon>Craniata</taxon>
        <taxon>Vertebrata</taxon>
        <taxon>Euteleostomi</taxon>
        <taxon>Archelosauria</taxon>
        <taxon>Archosauria</taxon>
        <taxon>Dinosauria</taxon>
        <taxon>Saurischia</taxon>
        <taxon>Theropoda</taxon>
        <taxon>Coelurosauria</taxon>
        <taxon>Aves</taxon>
        <taxon>Neognathae</taxon>
        <taxon>Neoaves</taxon>
        <taxon>Telluraves</taxon>
        <taxon>Strigiformes</taxon>
        <taxon>Strigidae</taxon>
        <taxon>Strix</taxon>
    </lineage>
</organism>
<dbReference type="Ensembl" id="ENSSOCT00000010825.1">
    <property type="protein sequence ID" value="ENSSOCP00000010540.1"/>
    <property type="gene ID" value="ENSSOCG00000008041.1"/>
</dbReference>
<proteinExistence type="predicted"/>
<dbReference type="AlphaFoldDB" id="A0A8D0F5R7"/>
<name>A0A8D0F5R7_STROC</name>
<evidence type="ECO:0000313" key="2">
    <source>
        <dbReference type="Proteomes" id="UP000694551"/>
    </source>
</evidence>
<reference evidence="1" key="2">
    <citation type="submission" date="2025-09" db="UniProtKB">
        <authorList>
            <consortium name="Ensembl"/>
        </authorList>
    </citation>
    <scope>IDENTIFICATION</scope>
</reference>
<keyword evidence="2" id="KW-1185">Reference proteome</keyword>
<protein>
    <submittedName>
        <fullName evidence="1">Uncharacterized protein</fullName>
    </submittedName>
</protein>
<evidence type="ECO:0000313" key="1">
    <source>
        <dbReference type="Ensembl" id="ENSSOCP00000010540.1"/>
    </source>
</evidence>
<dbReference type="Proteomes" id="UP000694551">
    <property type="component" value="Unplaced"/>
</dbReference>
<reference evidence="1" key="1">
    <citation type="submission" date="2025-08" db="UniProtKB">
        <authorList>
            <consortium name="Ensembl"/>
        </authorList>
    </citation>
    <scope>IDENTIFICATION</scope>
</reference>
<accession>A0A8D0F5R7</accession>
<sequence length="40" mass="4757">MRQETSSCRYCPFKKYYEAKVKVREATSNNSWRPPPSSLM</sequence>